<dbReference type="SUPFAM" id="SSF52266">
    <property type="entry name" value="SGNH hydrolase"/>
    <property type="match status" value="1"/>
</dbReference>
<proteinExistence type="predicted"/>
<dbReference type="Proteomes" id="UP001236507">
    <property type="component" value="Unassembled WGS sequence"/>
</dbReference>
<dbReference type="Gene3D" id="3.40.50.1110">
    <property type="entry name" value="SGNH hydrolase"/>
    <property type="match status" value="1"/>
</dbReference>
<evidence type="ECO:0008006" key="3">
    <source>
        <dbReference type="Google" id="ProtNLM"/>
    </source>
</evidence>
<name>A0ABT6YGJ4_9BACT</name>
<protein>
    <recommendedName>
        <fullName evidence="3">SGNH hydrolase-type esterase domain-containing protein</fullName>
    </recommendedName>
</protein>
<evidence type="ECO:0000313" key="1">
    <source>
        <dbReference type="EMBL" id="MDI9862213.1"/>
    </source>
</evidence>
<sequence>MKKLKHSILILTTVMCSCKEQIQSTINQENLPIDCFSQAERYKPTYDLTRFEAEVSYLEKVDILNGNTNVKNSIIFYGSSSFAFWNADIPNDFKGLPAIGHGFGGSTFPELIYYKQRLLINYKPKTILIYCENDLVNPPTKSVEEVFVDACYLINDLHSLLPDTKIFILPLKHSPARRSLIPKYDKINNLLKASVVGKKYLSFIDINPAMYKSDQKTLDGSIFRSDSLHMNRTGYERWISIIKPILEADYKSR</sequence>
<evidence type="ECO:0000313" key="2">
    <source>
        <dbReference type="Proteomes" id="UP001236507"/>
    </source>
</evidence>
<gene>
    <name evidence="1" type="ORF">QM524_23520</name>
</gene>
<dbReference type="PROSITE" id="PS51257">
    <property type="entry name" value="PROKAR_LIPOPROTEIN"/>
    <property type="match status" value="1"/>
</dbReference>
<accession>A0ABT6YGJ4</accession>
<reference evidence="1 2" key="1">
    <citation type="submission" date="2023-05" db="EMBL/GenBank/DDBJ databases">
        <title>Novel species of genus Flectobacillus isolated from stream in China.</title>
        <authorList>
            <person name="Lu H."/>
        </authorList>
    </citation>
    <scope>NUCLEOTIDE SEQUENCE [LARGE SCALE GENOMIC DNA]</scope>
    <source>
        <strain evidence="1 2">KCTC 42575</strain>
    </source>
</reference>
<dbReference type="InterPro" id="IPR036514">
    <property type="entry name" value="SGNH_hydro_sf"/>
</dbReference>
<organism evidence="1 2">
    <name type="scientific">Flectobacillus roseus</name>
    <dbReference type="NCBI Taxonomy" id="502259"/>
    <lineage>
        <taxon>Bacteria</taxon>
        <taxon>Pseudomonadati</taxon>
        <taxon>Bacteroidota</taxon>
        <taxon>Cytophagia</taxon>
        <taxon>Cytophagales</taxon>
        <taxon>Flectobacillaceae</taxon>
        <taxon>Flectobacillus</taxon>
    </lineage>
</organism>
<dbReference type="EMBL" id="JASHIF010000026">
    <property type="protein sequence ID" value="MDI9862213.1"/>
    <property type="molecule type" value="Genomic_DNA"/>
</dbReference>
<comment type="caution">
    <text evidence="1">The sequence shown here is derived from an EMBL/GenBank/DDBJ whole genome shotgun (WGS) entry which is preliminary data.</text>
</comment>
<dbReference type="RefSeq" id="WP_283346486.1">
    <property type="nucleotide sequence ID" value="NZ_JASHIF010000026.1"/>
</dbReference>
<keyword evidence="2" id="KW-1185">Reference proteome</keyword>